<proteinExistence type="predicted"/>
<name>A0ABQ3W9D3_9LACO</name>
<keyword evidence="1" id="KW-0472">Membrane</keyword>
<sequence>MGFGDERVLNSFFLQFLWEFCFGMEVAKLLKSGRKLEFKKWPLFIIAIIGISLEGLISLKFLSLKSLNDIPAFFGYISLAMWLYAVLGQDTKKAWKPICKYSYEWYLVHVLVFTTIFMIGFQGLGRQLVLGLIALIVSYVVAVGYWQLIHKVLKV</sequence>
<keyword evidence="1" id="KW-1133">Transmembrane helix</keyword>
<evidence type="ECO:0008006" key="4">
    <source>
        <dbReference type="Google" id="ProtNLM"/>
    </source>
</evidence>
<evidence type="ECO:0000313" key="2">
    <source>
        <dbReference type="EMBL" id="GHW02121.1"/>
    </source>
</evidence>
<dbReference type="EMBL" id="BOCI01000495">
    <property type="protein sequence ID" value="GHW02121.1"/>
    <property type="molecule type" value="Genomic_DNA"/>
</dbReference>
<feature type="transmembrane region" description="Helical" evidence="1">
    <location>
        <begin position="42"/>
        <end position="64"/>
    </location>
</feature>
<evidence type="ECO:0000313" key="3">
    <source>
        <dbReference type="Proteomes" id="UP000616547"/>
    </source>
</evidence>
<feature type="transmembrane region" description="Helical" evidence="1">
    <location>
        <begin position="128"/>
        <end position="149"/>
    </location>
</feature>
<evidence type="ECO:0000256" key="1">
    <source>
        <dbReference type="SAM" id="Phobius"/>
    </source>
</evidence>
<gene>
    <name evidence="2" type="ORF">lacNasYZ03_18080</name>
</gene>
<feature type="transmembrane region" description="Helical" evidence="1">
    <location>
        <begin position="103"/>
        <end position="122"/>
    </location>
</feature>
<reference evidence="3" key="1">
    <citation type="submission" date="2021-01" db="EMBL/GenBank/DDBJ databases">
        <title>Draft genome sequence of Nasalis larvatus strain YZ03.</title>
        <authorList>
            <person name="Suzuki-Hashido N."/>
            <person name="Tsuchida S."/>
            <person name="Hayakawa T."/>
        </authorList>
    </citation>
    <scope>NUCLEOTIDE SEQUENCE [LARGE SCALE GENOMIC DNA]</scope>
    <source>
        <strain evidence="3">YZ03</strain>
    </source>
</reference>
<protein>
    <recommendedName>
        <fullName evidence="4">Acyltransferase 3 domain-containing protein</fullName>
    </recommendedName>
</protein>
<comment type="caution">
    <text evidence="2">The sequence shown here is derived from an EMBL/GenBank/DDBJ whole genome shotgun (WGS) entry which is preliminary data.</text>
</comment>
<organism evidence="2 3">
    <name type="scientific">Lactobacillus nasalidis</name>
    <dbReference type="NCBI Taxonomy" id="2797258"/>
    <lineage>
        <taxon>Bacteria</taxon>
        <taxon>Bacillati</taxon>
        <taxon>Bacillota</taxon>
        <taxon>Bacilli</taxon>
        <taxon>Lactobacillales</taxon>
        <taxon>Lactobacillaceae</taxon>
        <taxon>Lactobacillus</taxon>
    </lineage>
</organism>
<keyword evidence="3" id="KW-1185">Reference proteome</keyword>
<feature type="transmembrane region" description="Helical" evidence="1">
    <location>
        <begin position="70"/>
        <end position="87"/>
    </location>
</feature>
<keyword evidence="1" id="KW-0812">Transmembrane</keyword>
<dbReference type="Proteomes" id="UP000616547">
    <property type="component" value="Unassembled WGS sequence"/>
</dbReference>
<accession>A0ABQ3W9D3</accession>